<dbReference type="Pfam" id="PF13087">
    <property type="entry name" value="AAA_12"/>
    <property type="match status" value="1"/>
</dbReference>
<evidence type="ECO:0000259" key="6">
    <source>
        <dbReference type="Pfam" id="PF10881"/>
    </source>
</evidence>
<dbReference type="Pfam" id="PF10881">
    <property type="entry name" value="DUF2726"/>
    <property type="match status" value="1"/>
</dbReference>
<dbReference type="CDD" id="cd18808">
    <property type="entry name" value="SF1_C_Upf1"/>
    <property type="match status" value="1"/>
</dbReference>
<evidence type="ECO:0000313" key="9">
    <source>
        <dbReference type="EMBL" id="SER26896.1"/>
    </source>
</evidence>
<evidence type="ECO:0000313" key="10">
    <source>
        <dbReference type="Proteomes" id="UP000198556"/>
    </source>
</evidence>
<dbReference type="GO" id="GO:0043139">
    <property type="term" value="F:5'-3' DNA helicase activity"/>
    <property type="evidence" value="ECO:0007669"/>
    <property type="project" value="TreeGrafter"/>
</dbReference>
<dbReference type="Gene3D" id="3.40.50.300">
    <property type="entry name" value="P-loop containing nucleotide triphosphate hydrolases"/>
    <property type="match status" value="2"/>
</dbReference>
<evidence type="ECO:0000256" key="1">
    <source>
        <dbReference type="ARBA" id="ARBA00007913"/>
    </source>
</evidence>
<keyword evidence="5" id="KW-0067">ATP-binding</keyword>
<dbReference type="Gene3D" id="3.40.960.10">
    <property type="entry name" value="VSR Endonuclease"/>
    <property type="match status" value="1"/>
</dbReference>
<feature type="domain" description="DUF2726" evidence="6">
    <location>
        <begin position="509"/>
        <end position="631"/>
    </location>
</feature>
<dbReference type="InterPro" id="IPR041677">
    <property type="entry name" value="DNA2/NAM7_AAA_11"/>
</dbReference>
<dbReference type="GO" id="GO:0005524">
    <property type="term" value="F:ATP binding"/>
    <property type="evidence" value="ECO:0007669"/>
    <property type="project" value="UniProtKB-KW"/>
</dbReference>
<evidence type="ECO:0000256" key="5">
    <source>
        <dbReference type="ARBA" id="ARBA00022840"/>
    </source>
</evidence>
<dbReference type="EMBL" id="FOGF01000030">
    <property type="protein sequence ID" value="SER26896.1"/>
    <property type="molecule type" value="Genomic_DNA"/>
</dbReference>
<dbReference type="PANTHER" id="PTHR43788">
    <property type="entry name" value="DNA2/NAM7 HELICASE FAMILY MEMBER"/>
    <property type="match status" value="1"/>
</dbReference>
<organism evidence="9 10">
    <name type="scientific">Granulicatella balaenopterae</name>
    <dbReference type="NCBI Taxonomy" id="137733"/>
    <lineage>
        <taxon>Bacteria</taxon>
        <taxon>Bacillati</taxon>
        <taxon>Bacillota</taxon>
        <taxon>Bacilli</taxon>
        <taxon>Lactobacillales</taxon>
        <taxon>Carnobacteriaceae</taxon>
        <taxon>Granulicatella</taxon>
    </lineage>
</organism>
<reference evidence="9 10" key="1">
    <citation type="submission" date="2016-10" db="EMBL/GenBank/DDBJ databases">
        <authorList>
            <person name="de Groot N.N."/>
        </authorList>
    </citation>
    <scope>NUCLEOTIDE SEQUENCE [LARGE SCALE GENOMIC DNA]</scope>
    <source>
        <strain evidence="9 10">DSM 15827</strain>
    </source>
</reference>
<dbReference type="Pfam" id="PF13086">
    <property type="entry name" value="AAA_11"/>
    <property type="match status" value="1"/>
</dbReference>
<dbReference type="InterPro" id="IPR024402">
    <property type="entry name" value="DUF2726"/>
</dbReference>
<dbReference type="RefSeq" id="WP_089747214.1">
    <property type="nucleotide sequence ID" value="NZ_FOGF01000030.1"/>
</dbReference>
<keyword evidence="4" id="KW-0347">Helicase</keyword>
<evidence type="ECO:0000259" key="8">
    <source>
        <dbReference type="Pfam" id="PF13087"/>
    </source>
</evidence>
<dbReference type="InterPro" id="IPR050534">
    <property type="entry name" value="Coronavir_polyprotein_1ab"/>
</dbReference>
<dbReference type="STRING" id="137733.SAMN05421767_1305"/>
<evidence type="ECO:0000256" key="3">
    <source>
        <dbReference type="ARBA" id="ARBA00022801"/>
    </source>
</evidence>
<proteinExistence type="inferred from homology"/>
<protein>
    <submittedName>
        <fullName evidence="9">AAA domain-containing protein</fullName>
    </submittedName>
</protein>
<dbReference type="AlphaFoldDB" id="A0A1H9MT56"/>
<evidence type="ECO:0000256" key="4">
    <source>
        <dbReference type="ARBA" id="ARBA00022806"/>
    </source>
</evidence>
<keyword evidence="10" id="KW-1185">Reference proteome</keyword>
<feature type="domain" description="DNA2/NAM7 helicase-like C-terminal" evidence="8">
    <location>
        <begin position="284"/>
        <end position="450"/>
    </location>
</feature>
<dbReference type="Proteomes" id="UP000198556">
    <property type="component" value="Unassembled WGS sequence"/>
</dbReference>
<gene>
    <name evidence="9" type="ORF">SAMN05421767_1305</name>
</gene>
<dbReference type="GO" id="GO:0016787">
    <property type="term" value="F:hydrolase activity"/>
    <property type="evidence" value="ECO:0007669"/>
    <property type="project" value="UniProtKB-KW"/>
</dbReference>
<feature type="domain" description="DNA2/NAM7 helicase helicase" evidence="7">
    <location>
        <begin position="131"/>
        <end position="255"/>
    </location>
</feature>
<dbReference type="CDD" id="cd17934">
    <property type="entry name" value="DEXXQc_Upf1-like"/>
    <property type="match status" value="1"/>
</dbReference>
<dbReference type="InterPro" id="IPR041679">
    <property type="entry name" value="DNA2/NAM7-like_C"/>
</dbReference>
<evidence type="ECO:0000259" key="7">
    <source>
        <dbReference type="Pfam" id="PF13086"/>
    </source>
</evidence>
<accession>A0A1H9MT56</accession>
<evidence type="ECO:0000256" key="2">
    <source>
        <dbReference type="ARBA" id="ARBA00022741"/>
    </source>
</evidence>
<name>A0A1H9MT56_9LACT</name>
<dbReference type="OrthoDB" id="9757917at2"/>
<comment type="similarity">
    <text evidence="1">Belongs to the DNA2/NAM7 helicase family.</text>
</comment>
<keyword evidence="2" id="KW-0547">Nucleotide-binding</keyword>
<dbReference type="SUPFAM" id="SSF52540">
    <property type="entry name" value="P-loop containing nucleoside triphosphate hydrolases"/>
    <property type="match status" value="1"/>
</dbReference>
<keyword evidence="3" id="KW-0378">Hydrolase</keyword>
<dbReference type="InterPro" id="IPR047187">
    <property type="entry name" value="SF1_C_Upf1"/>
</dbReference>
<dbReference type="PANTHER" id="PTHR43788:SF8">
    <property type="entry name" value="DNA-BINDING PROTEIN SMUBP-2"/>
    <property type="match status" value="1"/>
</dbReference>
<dbReference type="InterPro" id="IPR027417">
    <property type="entry name" value="P-loop_NTPase"/>
</dbReference>
<sequence length="634" mass="73271">MEQWQLENPQETRTQLEQLTKELTDKLALKNRLAVLKRELADISLEYQYFQQNQQISENEKLTGLLREYSANQVMTVYSLCKEHAVEGKKWRFWDKVKGYFNYGRKFVTIMSLDFGEVADNLLNDFYQKSISEYTNEQQLITEQLETYTFDSKLQELADLSMAVFKDKLSREYSESTRKIFEETEEISQENPAEFVKEYPVVLSSTYSIKNTLQSGFTYDYVIVDEASQVDLATGVLAMSCGHNLVIVGDDKQLPMVPGEEPTALSNQYWDEEIDEAYRYTKHSLLSSACLVWKQAPIVLLKEHYRCHPQIINFCNKKFYNNELIIMTEEKTGDKPLVFKKVPIGNHERDNTNQREIDIIKEEILPQIKNISAEKIGVITPYKNQVVKLKNELPIQCEVATVHAFQGREKDTIIISTVSNNTSKEFVNDPKLINVAVSRAVKQLIVVTSSNKGNDKNHYGDLMKYIDYQTMGEGVTESKVQSIFDYLYKQYFKERQVILAKHKKISQYDSENLMHLMITDVLNEKFPSYDCAYGVILKHVVRSSKGLSKREVEYLNNPLTHIDFLIFNRMNKEPVLAIEVDGVNFHKAGSKQAERDQLKNNILKINGLPLVRMKTDGSGEREQLIDAMEKIVAL</sequence>